<dbReference type="Proteomes" id="UP000887565">
    <property type="component" value="Unplaced"/>
</dbReference>
<dbReference type="AlphaFoldDB" id="A0A915KKX5"/>
<evidence type="ECO:0000313" key="2">
    <source>
        <dbReference type="Proteomes" id="UP000887565"/>
    </source>
</evidence>
<accession>A0A915KKX5</accession>
<evidence type="ECO:0000256" key="1">
    <source>
        <dbReference type="SAM" id="MobiDB-lite"/>
    </source>
</evidence>
<name>A0A915KKX5_ROMCU</name>
<dbReference type="WBParaSite" id="nRc.2.0.1.t38475-RA">
    <property type="protein sequence ID" value="nRc.2.0.1.t38475-RA"/>
    <property type="gene ID" value="nRc.2.0.1.g38475"/>
</dbReference>
<feature type="region of interest" description="Disordered" evidence="1">
    <location>
        <begin position="1"/>
        <end position="20"/>
    </location>
</feature>
<protein>
    <submittedName>
        <fullName evidence="3">Uncharacterized protein</fullName>
    </submittedName>
</protein>
<sequence length="96" mass="10761">MELFKSEAVEAGARASNSRSNVEKGAFAISYNLANSEDDLAIMALSEEQKYLNTENVNLLCRRRTGRKKREAAVPYCGLDFDEEVSELRINLENSV</sequence>
<evidence type="ECO:0000313" key="3">
    <source>
        <dbReference type="WBParaSite" id="nRc.2.0.1.t38475-RA"/>
    </source>
</evidence>
<reference evidence="3" key="1">
    <citation type="submission" date="2022-11" db="UniProtKB">
        <authorList>
            <consortium name="WormBaseParasite"/>
        </authorList>
    </citation>
    <scope>IDENTIFICATION</scope>
</reference>
<proteinExistence type="predicted"/>
<keyword evidence="2" id="KW-1185">Reference proteome</keyword>
<organism evidence="2 3">
    <name type="scientific">Romanomermis culicivorax</name>
    <name type="common">Nematode worm</name>
    <dbReference type="NCBI Taxonomy" id="13658"/>
    <lineage>
        <taxon>Eukaryota</taxon>
        <taxon>Metazoa</taxon>
        <taxon>Ecdysozoa</taxon>
        <taxon>Nematoda</taxon>
        <taxon>Enoplea</taxon>
        <taxon>Dorylaimia</taxon>
        <taxon>Mermithida</taxon>
        <taxon>Mermithoidea</taxon>
        <taxon>Mermithidae</taxon>
        <taxon>Romanomermis</taxon>
    </lineage>
</organism>